<dbReference type="InterPro" id="IPR014349">
    <property type="entry name" value="Rieske_Fe-S_prot"/>
</dbReference>
<comment type="caution">
    <text evidence="12">The sequence shown here is derived from an EMBL/GenBank/DDBJ whole genome shotgun (WGS) entry which is preliminary data.</text>
</comment>
<keyword evidence="13" id="KW-1185">Reference proteome</keyword>
<dbReference type="Gene3D" id="2.102.10.10">
    <property type="entry name" value="Rieske [2Fe-2S] iron-sulphur domain"/>
    <property type="match status" value="1"/>
</dbReference>
<protein>
    <recommendedName>
        <fullName evidence="2">Cytochrome bc1 complex Rieske iron-sulfur subunit</fullName>
    </recommendedName>
    <alternativeName>
        <fullName evidence="8">Cytochrome bc1 reductase complex subunit QcrA</fullName>
    </alternativeName>
</protein>
<evidence type="ECO:0000256" key="8">
    <source>
        <dbReference type="ARBA" id="ARBA00029586"/>
    </source>
</evidence>
<dbReference type="PROSITE" id="PS51296">
    <property type="entry name" value="RIESKE"/>
    <property type="match status" value="1"/>
</dbReference>
<evidence type="ECO:0000259" key="11">
    <source>
        <dbReference type="PROSITE" id="PS51296"/>
    </source>
</evidence>
<name>A0ABP7A8W4_9ACTN</name>
<evidence type="ECO:0000256" key="3">
    <source>
        <dbReference type="ARBA" id="ARBA00022714"/>
    </source>
</evidence>
<evidence type="ECO:0000256" key="6">
    <source>
        <dbReference type="ARBA" id="ARBA00023014"/>
    </source>
</evidence>
<dbReference type="Pfam" id="PF00355">
    <property type="entry name" value="Rieske"/>
    <property type="match status" value="1"/>
</dbReference>
<dbReference type="CDD" id="cd03467">
    <property type="entry name" value="Rieske"/>
    <property type="match status" value="1"/>
</dbReference>
<keyword evidence="7" id="KW-1015">Disulfide bond</keyword>
<dbReference type="EMBL" id="BAABAB010000022">
    <property type="protein sequence ID" value="GAA3627353.1"/>
    <property type="molecule type" value="Genomic_DNA"/>
</dbReference>
<keyword evidence="6" id="KW-0411">Iron-sulfur</keyword>
<keyword evidence="4" id="KW-0479">Metal-binding</keyword>
<evidence type="ECO:0000256" key="5">
    <source>
        <dbReference type="ARBA" id="ARBA00023004"/>
    </source>
</evidence>
<dbReference type="RefSeq" id="WP_344806326.1">
    <property type="nucleotide sequence ID" value="NZ_BAABAB010000022.1"/>
</dbReference>
<organism evidence="12 13">
    <name type="scientific">Microlunatus ginsengisoli</name>
    <dbReference type="NCBI Taxonomy" id="363863"/>
    <lineage>
        <taxon>Bacteria</taxon>
        <taxon>Bacillati</taxon>
        <taxon>Actinomycetota</taxon>
        <taxon>Actinomycetes</taxon>
        <taxon>Propionibacteriales</taxon>
        <taxon>Propionibacteriaceae</taxon>
        <taxon>Microlunatus</taxon>
    </lineage>
</organism>
<gene>
    <name evidence="12" type="ORF">GCM10022236_32080</name>
</gene>
<keyword evidence="5" id="KW-0408">Iron</keyword>
<dbReference type="PANTHER" id="PTHR10134">
    <property type="entry name" value="CYTOCHROME B-C1 COMPLEX SUBUNIT RIESKE, MITOCHONDRIAL"/>
    <property type="match status" value="1"/>
</dbReference>
<comment type="function">
    <text evidence="1">Iron-sulfur subunit of the cytochrome bc1 complex, an essential component of the respiratory electron transport chain required for ATP synthesis. The bc1 complex catalyzes the oxidation of menaquinol and the reduction of cytochrome c in the respiratory chain. The bc1 complex operates through a Q-cycle mechanism that couples electron transfer to generation of the proton gradient that drives ATP synthesis.</text>
</comment>
<accession>A0ABP7A8W4</accession>
<evidence type="ECO:0000313" key="12">
    <source>
        <dbReference type="EMBL" id="GAA3627353.1"/>
    </source>
</evidence>
<dbReference type="InterPro" id="IPR005805">
    <property type="entry name" value="Rieske_Fe-S_prot_C"/>
</dbReference>
<evidence type="ECO:0000256" key="4">
    <source>
        <dbReference type="ARBA" id="ARBA00022723"/>
    </source>
</evidence>
<evidence type="ECO:0000256" key="7">
    <source>
        <dbReference type="ARBA" id="ARBA00023157"/>
    </source>
</evidence>
<evidence type="ECO:0000313" key="13">
    <source>
        <dbReference type="Proteomes" id="UP001501490"/>
    </source>
</evidence>
<evidence type="ECO:0000256" key="9">
    <source>
        <dbReference type="ARBA" id="ARBA00034078"/>
    </source>
</evidence>
<keyword evidence="3" id="KW-0001">2Fe-2S</keyword>
<dbReference type="PRINTS" id="PR00162">
    <property type="entry name" value="RIESKE"/>
</dbReference>
<evidence type="ECO:0000256" key="2">
    <source>
        <dbReference type="ARBA" id="ARBA00015816"/>
    </source>
</evidence>
<evidence type="ECO:0000256" key="10">
    <source>
        <dbReference type="SAM" id="MobiDB-lite"/>
    </source>
</evidence>
<sequence>MTEHPHPTPDTRYDDRPDAASPFVSAAGHPRGRTVLKAAGLLTLAGGGTAVLAACSSGETTSPSPSAAASSTAASSPSAAQSSSEPSKAASSATEKAPSGPSVSESSVPAGSGVIMEDADFVVTQPSTGEFKAFSKICTHQNCAVTEVTDTIDCKCHGSKFSITDGSVVNGPATRPLAESKTTVTGGKVYVDA</sequence>
<proteinExistence type="predicted"/>
<dbReference type="Proteomes" id="UP001501490">
    <property type="component" value="Unassembled WGS sequence"/>
</dbReference>
<dbReference type="InterPro" id="IPR036922">
    <property type="entry name" value="Rieske_2Fe-2S_sf"/>
</dbReference>
<feature type="region of interest" description="Disordered" evidence="10">
    <location>
        <begin position="55"/>
        <end position="110"/>
    </location>
</feature>
<feature type="compositionally biased region" description="Basic and acidic residues" evidence="10">
    <location>
        <begin position="1"/>
        <end position="18"/>
    </location>
</feature>
<dbReference type="SUPFAM" id="SSF50022">
    <property type="entry name" value="ISP domain"/>
    <property type="match status" value="1"/>
</dbReference>
<feature type="domain" description="Rieske" evidence="11">
    <location>
        <begin position="100"/>
        <end position="191"/>
    </location>
</feature>
<evidence type="ECO:0000256" key="1">
    <source>
        <dbReference type="ARBA" id="ARBA00002494"/>
    </source>
</evidence>
<reference evidence="13" key="1">
    <citation type="journal article" date="2019" name="Int. J. Syst. Evol. Microbiol.">
        <title>The Global Catalogue of Microorganisms (GCM) 10K type strain sequencing project: providing services to taxonomists for standard genome sequencing and annotation.</title>
        <authorList>
            <consortium name="The Broad Institute Genomics Platform"/>
            <consortium name="The Broad Institute Genome Sequencing Center for Infectious Disease"/>
            <person name="Wu L."/>
            <person name="Ma J."/>
        </authorList>
    </citation>
    <scope>NUCLEOTIDE SEQUENCE [LARGE SCALE GENOMIC DNA]</scope>
    <source>
        <strain evidence="13">JCM 16929</strain>
    </source>
</reference>
<feature type="region of interest" description="Disordered" evidence="10">
    <location>
        <begin position="1"/>
        <end position="32"/>
    </location>
</feature>
<comment type="cofactor">
    <cofactor evidence="9">
        <name>[2Fe-2S] cluster</name>
        <dbReference type="ChEBI" id="CHEBI:190135"/>
    </cofactor>
</comment>
<dbReference type="InterPro" id="IPR017941">
    <property type="entry name" value="Rieske_2Fe-2S"/>
</dbReference>